<reference evidence="1" key="1">
    <citation type="journal article" date="2023" name="G3 (Bethesda)">
        <title>A reference genome for the long-term kleptoplast-retaining sea slug Elysia crispata morphotype clarki.</title>
        <authorList>
            <person name="Eastman K.E."/>
            <person name="Pendleton A.L."/>
            <person name="Shaikh M.A."/>
            <person name="Suttiyut T."/>
            <person name="Ogas R."/>
            <person name="Tomko P."/>
            <person name="Gavelis G."/>
            <person name="Widhalm J.R."/>
            <person name="Wisecaver J.H."/>
        </authorList>
    </citation>
    <scope>NUCLEOTIDE SEQUENCE</scope>
    <source>
        <strain evidence="1">ECLA1</strain>
    </source>
</reference>
<comment type="caution">
    <text evidence="1">The sequence shown here is derived from an EMBL/GenBank/DDBJ whole genome shotgun (WGS) entry which is preliminary data.</text>
</comment>
<evidence type="ECO:0000313" key="1">
    <source>
        <dbReference type="EMBL" id="KAK3726789.1"/>
    </source>
</evidence>
<keyword evidence="2" id="KW-1185">Reference proteome</keyword>
<dbReference type="Proteomes" id="UP001283361">
    <property type="component" value="Unassembled WGS sequence"/>
</dbReference>
<protein>
    <submittedName>
        <fullName evidence="1">Uncharacterized protein</fullName>
    </submittedName>
</protein>
<sequence length="118" mass="13525">MNQALEQPGTLSGKRHQHRLFTKEELLEQIFDSEEDEREFDEEYLFSSESDEIDVNQFNVHLKKDRDGIAQLETREFDISAYVSPPPPSPEQSPACFTVPQAQLEDHFTATVPEATAK</sequence>
<dbReference type="AlphaFoldDB" id="A0AAE1CQ87"/>
<name>A0AAE1CQ87_9GAST</name>
<proteinExistence type="predicted"/>
<organism evidence="1 2">
    <name type="scientific">Elysia crispata</name>
    <name type="common">lettuce slug</name>
    <dbReference type="NCBI Taxonomy" id="231223"/>
    <lineage>
        <taxon>Eukaryota</taxon>
        <taxon>Metazoa</taxon>
        <taxon>Spiralia</taxon>
        <taxon>Lophotrochozoa</taxon>
        <taxon>Mollusca</taxon>
        <taxon>Gastropoda</taxon>
        <taxon>Heterobranchia</taxon>
        <taxon>Euthyneura</taxon>
        <taxon>Panpulmonata</taxon>
        <taxon>Sacoglossa</taxon>
        <taxon>Placobranchoidea</taxon>
        <taxon>Plakobranchidae</taxon>
        <taxon>Elysia</taxon>
    </lineage>
</organism>
<accession>A0AAE1CQ87</accession>
<dbReference type="EMBL" id="JAWDGP010007286">
    <property type="protein sequence ID" value="KAK3726789.1"/>
    <property type="molecule type" value="Genomic_DNA"/>
</dbReference>
<evidence type="ECO:0000313" key="2">
    <source>
        <dbReference type="Proteomes" id="UP001283361"/>
    </source>
</evidence>
<gene>
    <name evidence="1" type="ORF">RRG08_058441</name>
</gene>